<dbReference type="InterPro" id="IPR036259">
    <property type="entry name" value="MFS_trans_sf"/>
</dbReference>
<feature type="transmembrane region" description="Helical" evidence="5">
    <location>
        <begin position="6"/>
        <end position="27"/>
    </location>
</feature>
<feature type="transmembrane region" description="Helical" evidence="5">
    <location>
        <begin position="186"/>
        <end position="205"/>
    </location>
</feature>
<organism evidence="6 7">
    <name type="scientific">Aquila chrysaetos chrysaetos</name>
    <dbReference type="NCBI Taxonomy" id="223781"/>
    <lineage>
        <taxon>Eukaryota</taxon>
        <taxon>Metazoa</taxon>
        <taxon>Chordata</taxon>
        <taxon>Craniata</taxon>
        <taxon>Vertebrata</taxon>
        <taxon>Euteleostomi</taxon>
        <taxon>Archelosauria</taxon>
        <taxon>Archosauria</taxon>
        <taxon>Dinosauria</taxon>
        <taxon>Saurischia</taxon>
        <taxon>Theropoda</taxon>
        <taxon>Coelurosauria</taxon>
        <taxon>Aves</taxon>
        <taxon>Neognathae</taxon>
        <taxon>Neoaves</taxon>
        <taxon>Telluraves</taxon>
        <taxon>Accipitrimorphae</taxon>
        <taxon>Accipitriformes</taxon>
        <taxon>Accipitridae</taxon>
        <taxon>Accipitrinae</taxon>
        <taxon>Aquila</taxon>
    </lineage>
</organism>
<name>A0A663DSC8_AQUCH</name>
<dbReference type="GeneTree" id="ENSGT00940000155089"/>
<keyword evidence="3 5" id="KW-1133">Transmembrane helix</keyword>
<sequence>LFKHPSYACFLLPVLPLTWGFFFLLGFTPEHHCFSPGVAELSQRCGWSLEEQLNHTVPEWGGHGASFGSLWRYEVNWNAKGISRTDPLGSLVGNWSSVPLGPCRDSWDYNSLGTSLVTEFNLVCEDSWKLDLFHVGYIADRFGCKLCLLVTVLVNGGLVSKGGSWLTGYLLIAESVGSNYRRAAGITYRLAFSLGLLILTALAYALPHWRWLQLMVTLPNFFFCSTIGKCLPKSPRWLIAQKQNDKVMEIIKHIAKGNKKKLPFSFQNLNSEDVYGEKLKPSFLDLDWTPQIRKHTFIWCTLMRGWRNGVN</sequence>
<dbReference type="InParanoid" id="A0A663DSC8"/>
<accession>A0A663DSC8</accession>
<dbReference type="PANTHER" id="PTHR24064">
    <property type="entry name" value="SOLUTE CARRIER FAMILY 22 MEMBER"/>
    <property type="match status" value="1"/>
</dbReference>
<evidence type="ECO:0000313" key="7">
    <source>
        <dbReference type="Proteomes" id="UP000472275"/>
    </source>
</evidence>
<keyword evidence="4 5" id="KW-0472">Membrane</keyword>
<dbReference type="GO" id="GO:0022857">
    <property type="term" value="F:transmembrane transporter activity"/>
    <property type="evidence" value="ECO:0007669"/>
    <property type="project" value="InterPro"/>
</dbReference>
<dbReference type="Proteomes" id="UP000472275">
    <property type="component" value="Chromosome 8"/>
</dbReference>
<dbReference type="Pfam" id="PF00083">
    <property type="entry name" value="Sugar_tr"/>
    <property type="match status" value="1"/>
</dbReference>
<dbReference type="SUPFAM" id="SSF103473">
    <property type="entry name" value="MFS general substrate transporter"/>
    <property type="match status" value="1"/>
</dbReference>
<evidence type="ECO:0000256" key="1">
    <source>
        <dbReference type="ARBA" id="ARBA00004141"/>
    </source>
</evidence>
<dbReference type="GO" id="GO:0016020">
    <property type="term" value="C:membrane"/>
    <property type="evidence" value="ECO:0007669"/>
    <property type="project" value="UniProtKB-SubCell"/>
</dbReference>
<dbReference type="InterPro" id="IPR005828">
    <property type="entry name" value="MFS_sugar_transport-like"/>
</dbReference>
<evidence type="ECO:0000256" key="3">
    <source>
        <dbReference type="ARBA" id="ARBA00022989"/>
    </source>
</evidence>
<dbReference type="Gene3D" id="1.20.1250.20">
    <property type="entry name" value="MFS general substrate transporter like domains"/>
    <property type="match status" value="1"/>
</dbReference>
<dbReference type="AlphaFoldDB" id="A0A663DSC8"/>
<dbReference type="Ensembl" id="ENSACCT00020002764.1">
    <property type="protein sequence ID" value="ENSACCP00020002671.1"/>
    <property type="gene ID" value="ENSACCG00020001825.1"/>
</dbReference>
<comment type="subcellular location">
    <subcellularLocation>
        <location evidence="1">Membrane</location>
        <topology evidence="1">Multi-pass membrane protein</topology>
    </subcellularLocation>
</comment>
<keyword evidence="2 5" id="KW-0812">Transmembrane</keyword>
<proteinExistence type="predicted"/>
<evidence type="ECO:0000256" key="5">
    <source>
        <dbReference type="SAM" id="Phobius"/>
    </source>
</evidence>
<reference evidence="6" key="1">
    <citation type="submission" date="2025-08" db="UniProtKB">
        <authorList>
            <consortium name="Ensembl"/>
        </authorList>
    </citation>
    <scope>IDENTIFICATION</scope>
</reference>
<protein>
    <submittedName>
        <fullName evidence="6">Solute carrier family 22 member 2</fullName>
    </submittedName>
</protein>
<reference evidence="6" key="2">
    <citation type="submission" date="2025-09" db="UniProtKB">
        <authorList>
            <consortium name="Ensembl"/>
        </authorList>
    </citation>
    <scope>IDENTIFICATION</scope>
</reference>
<evidence type="ECO:0000313" key="6">
    <source>
        <dbReference type="Ensembl" id="ENSACCP00020002671.1"/>
    </source>
</evidence>
<keyword evidence="7" id="KW-1185">Reference proteome</keyword>
<evidence type="ECO:0000256" key="4">
    <source>
        <dbReference type="ARBA" id="ARBA00023136"/>
    </source>
</evidence>
<evidence type="ECO:0000256" key="2">
    <source>
        <dbReference type="ARBA" id="ARBA00022692"/>
    </source>
</evidence>